<keyword evidence="2" id="KW-1185">Reference proteome</keyword>
<comment type="caution">
    <text evidence="1">The sequence shown here is derived from an EMBL/GenBank/DDBJ whole genome shotgun (WGS) entry which is preliminary data.</text>
</comment>
<proteinExistence type="predicted"/>
<dbReference type="PANTHER" id="PTHR45913:SF19">
    <property type="entry name" value="LOW QUALITY PROTEIN: ZINC FINGER BED DOMAIN-CONTAINING PROTEIN 5-LIKE"/>
    <property type="match status" value="1"/>
</dbReference>
<accession>A0A8J6KIC3</accession>
<dbReference type="PANTHER" id="PTHR45913">
    <property type="entry name" value="EPM2A-INTERACTING PROTEIN 1"/>
    <property type="match status" value="1"/>
</dbReference>
<evidence type="ECO:0000313" key="1">
    <source>
        <dbReference type="EMBL" id="KAG9494107.1"/>
    </source>
</evidence>
<gene>
    <name evidence="1" type="ORF">GDO78_001774</name>
</gene>
<protein>
    <submittedName>
        <fullName evidence="1">Uncharacterized protein</fullName>
    </submittedName>
</protein>
<sequence>MLQTLRGPVKTKIEKASYLVSYDLALAGKPHTLAETLIKPLLVKVVKCMVDEKTANLISSMSSSNNTVCNRVRNLSNDVKGTIRFHISQAKFLIQISESSLPN</sequence>
<organism evidence="1 2">
    <name type="scientific">Eleutherodactylus coqui</name>
    <name type="common">Puerto Rican coqui</name>
    <dbReference type="NCBI Taxonomy" id="57060"/>
    <lineage>
        <taxon>Eukaryota</taxon>
        <taxon>Metazoa</taxon>
        <taxon>Chordata</taxon>
        <taxon>Craniata</taxon>
        <taxon>Vertebrata</taxon>
        <taxon>Euteleostomi</taxon>
        <taxon>Amphibia</taxon>
        <taxon>Batrachia</taxon>
        <taxon>Anura</taxon>
        <taxon>Neobatrachia</taxon>
        <taxon>Hyloidea</taxon>
        <taxon>Eleutherodactylidae</taxon>
        <taxon>Eleutherodactylinae</taxon>
        <taxon>Eleutherodactylus</taxon>
        <taxon>Eleutherodactylus</taxon>
    </lineage>
</organism>
<name>A0A8J6KIC3_ELECQ</name>
<evidence type="ECO:0000313" key="2">
    <source>
        <dbReference type="Proteomes" id="UP000770717"/>
    </source>
</evidence>
<dbReference type="OrthoDB" id="10060419at2759"/>
<dbReference type="EMBL" id="WNTK01000001">
    <property type="protein sequence ID" value="KAG9494107.1"/>
    <property type="molecule type" value="Genomic_DNA"/>
</dbReference>
<reference evidence="1" key="1">
    <citation type="thesis" date="2020" institute="ProQuest LLC" country="789 East Eisenhower Parkway, Ann Arbor, MI, USA">
        <title>Comparative Genomics and Chromosome Evolution.</title>
        <authorList>
            <person name="Mudd A.B."/>
        </authorList>
    </citation>
    <scope>NUCLEOTIDE SEQUENCE</scope>
    <source>
        <strain evidence="1">HN-11 Male</strain>
        <tissue evidence="1">Kidney and liver</tissue>
    </source>
</reference>
<dbReference type="Proteomes" id="UP000770717">
    <property type="component" value="Unassembled WGS sequence"/>
</dbReference>
<dbReference type="AlphaFoldDB" id="A0A8J6KIC3"/>